<feature type="active site" description="Nucleophile" evidence="7">
    <location>
        <position position="92"/>
    </location>
</feature>
<dbReference type="PANTHER" id="PTHR10381">
    <property type="entry name" value="ATP-DEPENDENT CLP PROTEASE PROTEOLYTIC SUBUNIT"/>
    <property type="match status" value="1"/>
</dbReference>
<dbReference type="InterPro" id="IPR023562">
    <property type="entry name" value="ClpP/TepA"/>
</dbReference>
<keyword evidence="5 7" id="KW-0720">Serine protease</keyword>
<dbReference type="GO" id="GO:0009368">
    <property type="term" value="C:endopeptidase Clp complex"/>
    <property type="evidence" value="ECO:0007669"/>
    <property type="project" value="TreeGrafter"/>
</dbReference>
<dbReference type="GO" id="GO:0006515">
    <property type="term" value="P:protein quality control for misfolded or incompletely synthesized proteins"/>
    <property type="evidence" value="ECO:0007669"/>
    <property type="project" value="TreeGrafter"/>
</dbReference>
<keyword evidence="2 7" id="KW-0963">Cytoplasm</keyword>
<evidence type="ECO:0000256" key="8">
    <source>
        <dbReference type="PROSITE-ProRule" id="PRU10086"/>
    </source>
</evidence>
<organism evidence="10 11">
    <name type="scientific">Uabimicrobium amorphum</name>
    <dbReference type="NCBI Taxonomy" id="2596890"/>
    <lineage>
        <taxon>Bacteria</taxon>
        <taxon>Pseudomonadati</taxon>
        <taxon>Planctomycetota</taxon>
        <taxon>Candidatus Uabimicrobiia</taxon>
        <taxon>Candidatus Uabimicrobiales</taxon>
        <taxon>Candidatus Uabimicrobiaceae</taxon>
        <taxon>Candidatus Uabimicrobium</taxon>
    </lineage>
</organism>
<dbReference type="HAMAP" id="MF_00444">
    <property type="entry name" value="ClpP"/>
    <property type="match status" value="1"/>
</dbReference>
<dbReference type="GO" id="GO:0005737">
    <property type="term" value="C:cytoplasm"/>
    <property type="evidence" value="ECO:0007669"/>
    <property type="project" value="UniProtKB-SubCell"/>
</dbReference>
<evidence type="ECO:0000313" key="11">
    <source>
        <dbReference type="Proteomes" id="UP000326354"/>
    </source>
</evidence>
<dbReference type="PROSITE" id="PS00382">
    <property type="entry name" value="CLP_PROTEASE_HIS"/>
    <property type="match status" value="1"/>
</dbReference>
<evidence type="ECO:0000256" key="5">
    <source>
        <dbReference type="ARBA" id="ARBA00022825"/>
    </source>
</evidence>
<comment type="subcellular location">
    <subcellularLocation>
        <location evidence="7">Cytoplasm</location>
    </subcellularLocation>
</comment>
<dbReference type="EC" id="3.4.21.92" evidence="7"/>
<evidence type="ECO:0000256" key="7">
    <source>
        <dbReference type="HAMAP-Rule" id="MF_00444"/>
    </source>
</evidence>
<dbReference type="GO" id="GO:0051117">
    <property type="term" value="F:ATPase binding"/>
    <property type="evidence" value="ECO:0007669"/>
    <property type="project" value="TreeGrafter"/>
</dbReference>
<dbReference type="SUPFAM" id="SSF52096">
    <property type="entry name" value="ClpP/crotonase"/>
    <property type="match status" value="1"/>
</dbReference>
<evidence type="ECO:0000256" key="2">
    <source>
        <dbReference type="ARBA" id="ARBA00022490"/>
    </source>
</evidence>
<comment type="catalytic activity">
    <reaction evidence="6 7 8">
        <text>Hydrolysis of proteins to small peptides in the presence of ATP and magnesium. alpha-casein is the usual test substrate. In the absence of ATP, only oligopeptides shorter than five residues are hydrolyzed (such as succinyl-Leu-Tyr-|-NHMec, and Leu-Tyr-Leu-|-Tyr-Trp, in which cleavage of the -Tyr-|-Leu- and -Tyr-|-Trp bonds also occurs).</text>
        <dbReference type="EC" id="3.4.21.92"/>
    </reaction>
</comment>
<proteinExistence type="inferred from homology"/>
<evidence type="ECO:0000256" key="6">
    <source>
        <dbReference type="ARBA" id="ARBA00034021"/>
    </source>
</evidence>
<evidence type="ECO:0000256" key="1">
    <source>
        <dbReference type="ARBA" id="ARBA00007039"/>
    </source>
</evidence>
<protein>
    <recommendedName>
        <fullName evidence="7 9">ATP-dependent Clp protease proteolytic subunit</fullName>
        <ecNumber evidence="7">3.4.21.92</ecNumber>
    </recommendedName>
    <alternativeName>
        <fullName evidence="7">Endopeptidase Clp</fullName>
    </alternativeName>
</protein>
<dbReference type="Gene3D" id="3.90.226.10">
    <property type="entry name" value="2-enoyl-CoA Hydratase, Chain A, domain 1"/>
    <property type="match status" value="1"/>
</dbReference>
<dbReference type="Pfam" id="PF00574">
    <property type="entry name" value="CLP_protease"/>
    <property type="match status" value="1"/>
</dbReference>
<name>A0A5S9IPE2_UABAM</name>
<dbReference type="AlphaFoldDB" id="A0A5S9IPE2"/>
<dbReference type="InterPro" id="IPR001907">
    <property type="entry name" value="ClpP"/>
</dbReference>
<keyword evidence="4 7" id="KW-0378">Hydrolase</keyword>
<dbReference type="InterPro" id="IPR029045">
    <property type="entry name" value="ClpP/crotonase-like_dom_sf"/>
</dbReference>
<dbReference type="CDD" id="cd07017">
    <property type="entry name" value="S14_ClpP_2"/>
    <property type="match status" value="1"/>
</dbReference>
<dbReference type="GO" id="GO:0004176">
    <property type="term" value="F:ATP-dependent peptidase activity"/>
    <property type="evidence" value="ECO:0007669"/>
    <property type="project" value="InterPro"/>
</dbReference>
<dbReference type="KEGG" id="uam:UABAM_03394"/>
<evidence type="ECO:0000256" key="9">
    <source>
        <dbReference type="RuleBase" id="RU003567"/>
    </source>
</evidence>
<dbReference type="NCBIfam" id="NF009205">
    <property type="entry name" value="PRK12553.1"/>
    <property type="match status" value="1"/>
</dbReference>
<accession>A0A5S9IPE2</accession>
<dbReference type="OrthoDB" id="9802800at2"/>
<reference evidence="10 11" key="1">
    <citation type="submission" date="2019-08" db="EMBL/GenBank/DDBJ databases">
        <title>Complete genome sequence of Candidatus Uab amorphum.</title>
        <authorList>
            <person name="Shiratori T."/>
            <person name="Suzuki S."/>
            <person name="Kakizawa Y."/>
            <person name="Ishida K."/>
        </authorList>
    </citation>
    <scope>NUCLEOTIDE SEQUENCE [LARGE SCALE GENOMIC DNA]</scope>
    <source>
        <strain evidence="10 11">SRT547</strain>
    </source>
</reference>
<dbReference type="RefSeq" id="WP_151969153.1">
    <property type="nucleotide sequence ID" value="NZ_AP019860.1"/>
</dbReference>
<gene>
    <name evidence="7" type="primary">clpP</name>
    <name evidence="10" type="ORF">UABAM_03394</name>
</gene>
<dbReference type="PRINTS" id="PR00127">
    <property type="entry name" value="CLPPROTEASEP"/>
</dbReference>
<dbReference type="EMBL" id="AP019860">
    <property type="protein sequence ID" value="BBM85031.1"/>
    <property type="molecule type" value="Genomic_DNA"/>
</dbReference>
<evidence type="ECO:0000256" key="3">
    <source>
        <dbReference type="ARBA" id="ARBA00022670"/>
    </source>
</evidence>
<comment type="subunit">
    <text evidence="7">Fourteen ClpP subunits assemble into 2 heptameric rings which stack back to back to give a disk-like structure with a central cavity, resembling the structure of eukaryotic proteasomes.</text>
</comment>
<comment type="similarity">
    <text evidence="1 7 9">Belongs to the peptidase S14 family.</text>
</comment>
<dbReference type="InterPro" id="IPR033135">
    <property type="entry name" value="ClpP_His_AS"/>
</dbReference>
<sequence length="191" mass="21168">MSQEEKEKKDGDALVGRLIKARVIMISEEITDKLARAVTAQCLLMQEDDKDAPITVYVNSPGGSADSGFAIYDILRFVTPPIHMICSGICASAAVLIYMAAEKDKRFSLPNSRFLLHQPSTQLFGTASDIEINANEIIKLRERYNSIIARETGKDVDQITEDCDRDFWLSATEAKEYGLVGKIVEKCSDVS</sequence>
<dbReference type="Proteomes" id="UP000326354">
    <property type="component" value="Chromosome"/>
</dbReference>
<dbReference type="GO" id="GO:0004252">
    <property type="term" value="F:serine-type endopeptidase activity"/>
    <property type="evidence" value="ECO:0007669"/>
    <property type="project" value="UniProtKB-UniRule"/>
</dbReference>
<evidence type="ECO:0000256" key="4">
    <source>
        <dbReference type="ARBA" id="ARBA00022801"/>
    </source>
</evidence>
<dbReference type="PANTHER" id="PTHR10381:SF70">
    <property type="entry name" value="ATP-DEPENDENT CLP PROTEASE PROTEOLYTIC SUBUNIT"/>
    <property type="match status" value="1"/>
</dbReference>
<keyword evidence="11" id="KW-1185">Reference proteome</keyword>
<evidence type="ECO:0000313" key="10">
    <source>
        <dbReference type="EMBL" id="BBM85031.1"/>
    </source>
</evidence>
<feature type="active site" evidence="7 8">
    <location>
        <position position="117"/>
    </location>
</feature>
<comment type="function">
    <text evidence="7">Cleaves peptides in various proteins in a process that requires ATP hydrolysis. Has a chymotrypsin-like activity. Plays a major role in the degradation of misfolded proteins.</text>
</comment>
<keyword evidence="3 7" id="KW-0645">Protease</keyword>